<evidence type="ECO:0000256" key="1">
    <source>
        <dbReference type="SAM" id="MobiDB-lite"/>
    </source>
</evidence>
<feature type="region of interest" description="Disordered" evidence="1">
    <location>
        <begin position="107"/>
        <end position="277"/>
    </location>
</feature>
<evidence type="ECO:0000313" key="3">
    <source>
        <dbReference type="WBParaSite" id="ACRNAN_scaffold1293.g33133.t1"/>
    </source>
</evidence>
<organism evidence="2 3">
    <name type="scientific">Acrobeloides nanus</name>
    <dbReference type="NCBI Taxonomy" id="290746"/>
    <lineage>
        <taxon>Eukaryota</taxon>
        <taxon>Metazoa</taxon>
        <taxon>Ecdysozoa</taxon>
        <taxon>Nematoda</taxon>
        <taxon>Chromadorea</taxon>
        <taxon>Rhabditida</taxon>
        <taxon>Tylenchina</taxon>
        <taxon>Cephalobomorpha</taxon>
        <taxon>Cephaloboidea</taxon>
        <taxon>Cephalobidae</taxon>
        <taxon>Acrobeloides</taxon>
    </lineage>
</organism>
<feature type="compositionally biased region" description="Polar residues" evidence="1">
    <location>
        <begin position="107"/>
        <end position="119"/>
    </location>
</feature>
<sequence length="383" mass="41337">MASVVNETQVNFNPSWMQSVAKSDRAARMDRTNRVSVSNDEELMPPVFAKNRYGREDILALIGKGTKPPDGLDKCPFFVESPQAPIILQQLSEIEERLQQNINSSKALSSLPKSRQQLINGGASPEVSSHPNAGWVTAGSGRGGTVRTGGNRWSGLGSGSSSGNGPGNNESNPGYRPGRGNLMRVSSSGGHGSTANENMAGMGNRWSGLANPINTVGHEHTSGYRPARGGLSNATGRGAPASLRQVSAPQSREPEKTGDPSHLIEQQEKIDHSPPLTAQNETEKIKLISTSPALVTSSNHFGAQSREPEKIVSTSSSPNLLARPAHSTSSPTEGLNKLYSKCLTLLSLRRPYLKDKSTFEEMMPCDRTQNFEHFLFLRHYLKI</sequence>
<dbReference type="Proteomes" id="UP000887540">
    <property type="component" value="Unplaced"/>
</dbReference>
<feature type="compositionally biased region" description="Gly residues" evidence="1">
    <location>
        <begin position="156"/>
        <end position="166"/>
    </location>
</feature>
<dbReference type="AlphaFoldDB" id="A0A914CP19"/>
<evidence type="ECO:0000313" key="2">
    <source>
        <dbReference type="Proteomes" id="UP000887540"/>
    </source>
</evidence>
<proteinExistence type="predicted"/>
<feature type="compositionally biased region" description="Polar residues" evidence="1">
    <location>
        <begin position="184"/>
        <end position="197"/>
    </location>
</feature>
<dbReference type="WBParaSite" id="ACRNAN_scaffold1293.g33133.t1">
    <property type="protein sequence ID" value="ACRNAN_scaffold1293.g33133.t1"/>
    <property type="gene ID" value="ACRNAN_scaffold1293.g33133"/>
</dbReference>
<reference evidence="3" key="1">
    <citation type="submission" date="2022-11" db="UniProtKB">
        <authorList>
            <consortium name="WormBaseParasite"/>
        </authorList>
    </citation>
    <scope>IDENTIFICATION</scope>
</reference>
<keyword evidence="2" id="KW-1185">Reference proteome</keyword>
<protein>
    <submittedName>
        <fullName evidence="3">Uncharacterized protein</fullName>
    </submittedName>
</protein>
<accession>A0A914CP19</accession>
<feature type="region of interest" description="Disordered" evidence="1">
    <location>
        <begin position="298"/>
        <end position="333"/>
    </location>
</feature>
<name>A0A914CP19_9BILA</name>